<name>A0ABN7NKZ8_TIMPD</name>
<keyword evidence="6" id="KW-0349">Heme</keyword>
<proteinExistence type="inferred from homology"/>
<evidence type="ECO:0000256" key="13">
    <source>
        <dbReference type="ARBA" id="ARBA00023002"/>
    </source>
</evidence>
<keyword evidence="13" id="KW-0560">Oxidoreductase</keyword>
<evidence type="ECO:0000256" key="10">
    <source>
        <dbReference type="ARBA" id="ARBA00022827"/>
    </source>
</evidence>
<dbReference type="Gene3D" id="2.40.30.10">
    <property type="entry name" value="Translation factors"/>
    <property type="match status" value="1"/>
</dbReference>
<comment type="similarity">
    <text evidence="4">Belongs to the NOS family.</text>
</comment>
<evidence type="ECO:0000256" key="11">
    <source>
        <dbReference type="ARBA" id="ARBA00022857"/>
    </source>
</evidence>
<keyword evidence="11" id="KW-0521">NADP</keyword>
<evidence type="ECO:0000256" key="5">
    <source>
        <dbReference type="ARBA" id="ARBA00012989"/>
    </source>
</evidence>
<evidence type="ECO:0000256" key="7">
    <source>
        <dbReference type="ARBA" id="ARBA00022630"/>
    </source>
</evidence>
<organism evidence="16 17">
    <name type="scientific">Timema podura</name>
    <name type="common">Walking stick</name>
    <dbReference type="NCBI Taxonomy" id="61482"/>
    <lineage>
        <taxon>Eukaryota</taxon>
        <taxon>Metazoa</taxon>
        <taxon>Ecdysozoa</taxon>
        <taxon>Arthropoda</taxon>
        <taxon>Hexapoda</taxon>
        <taxon>Insecta</taxon>
        <taxon>Pterygota</taxon>
        <taxon>Neoptera</taxon>
        <taxon>Polyneoptera</taxon>
        <taxon>Phasmatodea</taxon>
        <taxon>Timematodea</taxon>
        <taxon>Timematoidea</taxon>
        <taxon>Timematidae</taxon>
        <taxon>Timema</taxon>
    </lineage>
</organism>
<feature type="domain" description="Oxidoreductase FAD/NAD(P)-binding" evidence="15">
    <location>
        <begin position="45"/>
        <end position="104"/>
    </location>
</feature>
<dbReference type="Proteomes" id="UP001153148">
    <property type="component" value="Unassembled WGS sequence"/>
</dbReference>
<keyword evidence="10" id="KW-0274">FAD</keyword>
<keyword evidence="8" id="KW-0288">FMN</keyword>
<sequence length="147" mass="16922">GEGPIHYGVCSNYLRNINENEDIHVFVRSASSFHLPNDMTRPIIMVGPGTGIAPFRAFWQHRKYQRDNLLKAGQTIGKAWLFFGCRQRSLDLYRKEKQDMLEDKVLDKVFLALSREPTIPKTYATTDFFNLHPGSKTPTSQFRDCAK</sequence>
<gene>
    <name evidence="16" type="ORF">TPAB3V08_LOCUS3525</name>
</gene>
<evidence type="ECO:0000313" key="17">
    <source>
        <dbReference type="Proteomes" id="UP001153148"/>
    </source>
</evidence>
<evidence type="ECO:0000256" key="9">
    <source>
        <dbReference type="ARBA" id="ARBA00022723"/>
    </source>
</evidence>
<evidence type="ECO:0000256" key="4">
    <source>
        <dbReference type="ARBA" id="ARBA00006267"/>
    </source>
</evidence>
<dbReference type="EMBL" id="CAJPIN010004000">
    <property type="protein sequence ID" value="CAG2056535.1"/>
    <property type="molecule type" value="Genomic_DNA"/>
</dbReference>
<dbReference type="PRINTS" id="PR00371">
    <property type="entry name" value="FPNCR"/>
</dbReference>
<evidence type="ECO:0000256" key="6">
    <source>
        <dbReference type="ARBA" id="ARBA00022617"/>
    </source>
</evidence>
<evidence type="ECO:0000313" key="16">
    <source>
        <dbReference type="EMBL" id="CAG2056535.1"/>
    </source>
</evidence>
<keyword evidence="17" id="KW-1185">Reference proteome</keyword>
<keyword evidence="14" id="KW-0408">Iron</keyword>
<comment type="caution">
    <text evidence="16">The sequence shown here is derived from an EMBL/GenBank/DDBJ whole genome shotgun (WGS) entry which is preliminary data.</text>
</comment>
<keyword evidence="12" id="KW-0112">Calmodulin-binding</keyword>
<dbReference type="InterPro" id="IPR017938">
    <property type="entry name" value="Riboflavin_synthase-like_b-brl"/>
</dbReference>
<dbReference type="PANTHER" id="PTHR43410:SF1">
    <property type="entry name" value="NITRIC OXIDE SYNTHASE"/>
    <property type="match status" value="1"/>
</dbReference>
<evidence type="ECO:0000256" key="1">
    <source>
        <dbReference type="ARBA" id="ARBA00001917"/>
    </source>
</evidence>
<dbReference type="EC" id="1.14.13.39" evidence="5"/>
<comment type="cofactor">
    <cofactor evidence="2">
        <name>heme b</name>
        <dbReference type="ChEBI" id="CHEBI:60344"/>
    </cofactor>
</comment>
<protein>
    <recommendedName>
        <fullName evidence="5">nitric-oxide synthase (NADPH)</fullName>
        <ecNumber evidence="5">1.14.13.39</ecNumber>
    </recommendedName>
</protein>
<dbReference type="SUPFAM" id="SSF63380">
    <property type="entry name" value="Riboflavin synthase domain-like"/>
    <property type="match status" value="1"/>
</dbReference>
<dbReference type="InterPro" id="IPR001709">
    <property type="entry name" value="Flavoprot_Pyr_Nucl_cyt_Rdtase"/>
</dbReference>
<dbReference type="InterPro" id="IPR001433">
    <property type="entry name" value="OxRdtase_FAD/NAD-bd"/>
</dbReference>
<dbReference type="PANTHER" id="PTHR43410">
    <property type="entry name" value="NITRIC OXIDE SYNTHASE OXYGENASE"/>
    <property type="match status" value="1"/>
</dbReference>
<keyword evidence="9" id="KW-0479">Metal-binding</keyword>
<comment type="cofactor">
    <cofactor evidence="1">
        <name>FMN</name>
        <dbReference type="ChEBI" id="CHEBI:58210"/>
    </cofactor>
</comment>
<feature type="non-terminal residue" evidence="16">
    <location>
        <position position="1"/>
    </location>
</feature>
<evidence type="ECO:0000259" key="15">
    <source>
        <dbReference type="Pfam" id="PF00175"/>
    </source>
</evidence>
<evidence type="ECO:0000256" key="12">
    <source>
        <dbReference type="ARBA" id="ARBA00022860"/>
    </source>
</evidence>
<evidence type="ECO:0000256" key="8">
    <source>
        <dbReference type="ARBA" id="ARBA00022643"/>
    </source>
</evidence>
<comment type="cofactor">
    <cofactor evidence="3">
        <name>FAD</name>
        <dbReference type="ChEBI" id="CHEBI:57692"/>
    </cofactor>
</comment>
<dbReference type="InterPro" id="IPR050607">
    <property type="entry name" value="NOS"/>
</dbReference>
<evidence type="ECO:0000256" key="3">
    <source>
        <dbReference type="ARBA" id="ARBA00001974"/>
    </source>
</evidence>
<reference evidence="16" key="1">
    <citation type="submission" date="2021-03" db="EMBL/GenBank/DDBJ databases">
        <authorList>
            <person name="Tran Van P."/>
        </authorList>
    </citation>
    <scope>NUCLEOTIDE SEQUENCE</scope>
</reference>
<accession>A0ABN7NKZ8</accession>
<dbReference type="Gene3D" id="3.40.50.80">
    <property type="entry name" value="Nucleotide-binding domain of ferredoxin-NADP reductase (FNR) module"/>
    <property type="match status" value="1"/>
</dbReference>
<evidence type="ECO:0000256" key="14">
    <source>
        <dbReference type="ARBA" id="ARBA00023004"/>
    </source>
</evidence>
<keyword evidence="7" id="KW-0285">Flavoprotein</keyword>
<feature type="non-terminal residue" evidence="16">
    <location>
        <position position="147"/>
    </location>
</feature>
<dbReference type="InterPro" id="IPR039261">
    <property type="entry name" value="FNR_nucleotide-bd"/>
</dbReference>
<dbReference type="Pfam" id="PF00175">
    <property type="entry name" value="NAD_binding_1"/>
    <property type="match status" value="1"/>
</dbReference>
<dbReference type="SUPFAM" id="SSF52343">
    <property type="entry name" value="Ferredoxin reductase-like, C-terminal NADP-linked domain"/>
    <property type="match status" value="1"/>
</dbReference>
<evidence type="ECO:0000256" key="2">
    <source>
        <dbReference type="ARBA" id="ARBA00001970"/>
    </source>
</evidence>